<evidence type="ECO:0000313" key="1">
    <source>
        <dbReference type="EMBL" id="AYW48475.1"/>
    </source>
</evidence>
<evidence type="ECO:0000313" key="2">
    <source>
        <dbReference type="Proteomes" id="UP000268310"/>
    </source>
</evidence>
<sequence>MLDAISHPSFAVTGRPPLFYQRFPKWSFPGLLLEKFQPSFSSLIKDAQVRLSFSSIDYGFI</sequence>
<gene>
    <name evidence="1" type="ORF">C7K38_08935</name>
</gene>
<organism evidence="1 2">
    <name type="scientific">Tetragenococcus osmophilus</name>
    <dbReference type="NCBI Taxonomy" id="526944"/>
    <lineage>
        <taxon>Bacteria</taxon>
        <taxon>Bacillati</taxon>
        <taxon>Bacillota</taxon>
        <taxon>Bacilli</taxon>
        <taxon>Lactobacillales</taxon>
        <taxon>Enterococcaceae</taxon>
        <taxon>Tetragenococcus</taxon>
    </lineage>
</organism>
<reference evidence="1 2" key="1">
    <citation type="journal article" date="2012" name="Int. J. Syst. Evol. Microbiol.">
        <title>Characterization of Tetragenococcus strains from sugar thick juice reveals a novel species, Tetragenococcus osmophilus sp. nov., and divides Tetragenococcus halophilus into two subspecies, T. halophilus subsp. halophilus subsp. nov. and T. halophilus subsp. flandriensis subsp. nov.</title>
        <authorList>
            <person name="Juste A."/>
            <person name="Van Trappen S."/>
            <person name="Verreth C."/>
            <person name="Cleenwerck I."/>
            <person name="De Vos P."/>
            <person name="Lievens B."/>
            <person name="Willems K.A."/>
        </authorList>
    </citation>
    <scope>NUCLEOTIDE SEQUENCE [LARGE SCALE GENOMIC DNA]</scope>
    <source>
        <strain evidence="1 2">JCM 31126</strain>
    </source>
</reference>
<accession>A0ABN5QXH7</accession>
<dbReference type="EMBL" id="CP027783">
    <property type="protein sequence ID" value="AYW48475.1"/>
    <property type="molecule type" value="Genomic_DNA"/>
</dbReference>
<proteinExistence type="predicted"/>
<name>A0ABN5QXH7_9ENTE</name>
<protein>
    <submittedName>
        <fullName evidence="1">Uncharacterized protein</fullName>
    </submittedName>
</protein>
<dbReference type="Proteomes" id="UP000268310">
    <property type="component" value="Chromosome"/>
</dbReference>
<keyword evidence="2" id="KW-1185">Reference proteome</keyword>